<keyword evidence="9" id="KW-0862">Zinc</keyword>
<dbReference type="InterPro" id="IPR019734">
    <property type="entry name" value="TPR_rpt"/>
</dbReference>
<keyword evidence="4" id="KW-0548">Nucleotidyltransferase</keyword>
<comment type="catalytic activity">
    <reaction evidence="10 13">
        <text>L-arginyl-[protein] + NAD(+) = N(omega)-(ADP-D-ribosyl)-L-arginyl-[protein] + nicotinamide + H(+)</text>
        <dbReference type="Rhea" id="RHEA:19149"/>
        <dbReference type="Rhea" id="RHEA-COMP:10532"/>
        <dbReference type="Rhea" id="RHEA-COMP:15087"/>
        <dbReference type="ChEBI" id="CHEBI:15378"/>
        <dbReference type="ChEBI" id="CHEBI:17154"/>
        <dbReference type="ChEBI" id="CHEBI:29965"/>
        <dbReference type="ChEBI" id="CHEBI:57540"/>
        <dbReference type="ChEBI" id="CHEBI:142554"/>
        <dbReference type="EC" id="2.4.2.31"/>
    </reaction>
</comment>
<dbReference type="Proteomes" id="UP000663829">
    <property type="component" value="Unassembled WGS sequence"/>
</dbReference>
<evidence type="ECO:0000256" key="11">
    <source>
        <dbReference type="PROSITE-ProRule" id="PRU00228"/>
    </source>
</evidence>
<dbReference type="Pfam" id="PF00569">
    <property type="entry name" value="ZZ"/>
    <property type="match status" value="1"/>
</dbReference>
<dbReference type="GO" id="GO:0106274">
    <property type="term" value="F:NAD+-protein-arginine ADP-ribosyltransferase activity"/>
    <property type="evidence" value="ECO:0007669"/>
    <property type="project" value="UniProtKB-EC"/>
</dbReference>
<dbReference type="SMART" id="SM00028">
    <property type="entry name" value="TPR"/>
    <property type="match status" value="5"/>
</dbReference>
<evidence type="ECO:0000256" key="7">
    <source>
        <dbReference type="ARBA" id="ARBA00022771"/>
    </source>
</evidence>
<proteinExistence type="inferred from homology"/>
<evidence type="ECO:0000313" key="15">
    <source>
        <dbReference type="EMBL" id="CAF1292470.1"/>
    </source>
</evidence>
<accession>A0A815D1G3</accession>
<evidence type="ECO:0000256" key="1">
    <source>
        <dbReference type="ARBA" id="ARBA00009558"/>
    </source>
</evidence>
<keyword evidence="8 12" id="KW-0802">TPR repeat</keyword>
<dbReference type="GO" id="GO:0008270">
    <property type="term" value="F:zinc ion binding"/>
    <property type="evidence" value="ECO:0007669"/>
    <property type="project" value="UniProtKB-KW"/>
</dbReference>
<dbReference type="Pfam" id="PF13424">
    <property type="entry name" value="TPR_12"/>
    <property type="match status" value="1"/>
</dbReference>
<dbReference type="PROSITE" id="PS50005">
    <property type="entry name" value="TPR"/>
    <property type="match status" value="1"/>
</dbReference>
<dbReference type="SUPFAM" id="SSF56399">
    <property type="entry name" value="ADP-ribosylation"/>
    <property type="match status" value="1"/>
</dbReference>
<evidence type="ECO:0000256" key="8">
    <source>
        <dbReference type="ARBA" id="ARBA00022803"/>
    </source>
</evidence>
<dbReference type="InterPro" id="IPR000433">
    <property type="entry name" value="Znf_ZZ"/>
</dbReference>
<keyword evidence="7 11" id="KW-0863">Zinc-finger</keyword>
<protein>
    <recommendedName>
        <fullName evidence="13">NAD(P)(+)--arginine ADP-ribosyltransferase</fullName>
        <ecNumber evidence="13">2.4.2.31</ecNumber>
    </recommendedName>
    <alternativeName>
        <fullName evidence="13">Mono(ADP-ribosyl)transferase</fullName>
    </alternativeName>
</protein>
<dbReference type="EMBL" id="CAJOBC010033474">
    <property type="protein sequence ID" value="CAF4100918.1"/>
    <property type="molecule type" value="Genomic_DNA"/>
</dbReference>
<evidence type="ECO:0000256" key="2">
    <source>
        <dbReference type="ARBA" id="ARBA00022676"/>
    </source>
</evidence>
<keyword evidence="3 13" id="KW-0808">Transferase</keyword>
<dbReference type="InterPro" id="IPR011990">
    <property type="entry name" value="TPR-like_helical_dom_sf"/>
</dbReference>
<dbReference type="InterPro" id="IPR000768">
    <property type="entry name" value="ART"/>
</dbReference>
<dbReference type="PANTHER" id="PTHR45641:SF1">
    <property type="entry name" value="AAA+ ATPASE DOMAIN-CONTAINING PROTEIN"/>
    <property type="match status" value="1"/>
</dbReference>
<comment type="similarity">
    <text evidence="1 13">Belongs to the Arg-specific ADP-ribosyltransferase family.</text>
</comment>
<dbReference type="Gene3D" id="3.30.60.90">
    <property type="match status" value="1"/>
</dbReference>
<evidence type="ECO:0000313" key="17">
    <source>
        <dbReference type="Proteomes" id="UP000663829"/>
    </source>
</evidence>
<evidence type="ECO:0000256" key="9">
    <source>
        <dbReference type="ARBA" id="ARBA00022833"/>
    </source>
</evidence>
<keyword evidence="2 13" id="KW-0328">Glycosyltransferase</keyword>
<evidence type="ECO:0000256" key="4">
    <source>
        <dbReference type="ARBA" id="ARBA00022695"/>
    </source>
</evidence>
<dbReference type="PROSITE" id="PS51996">
    <property type="entry name" value="TR_MART"/>
    <property type="match status" value="1"/>
</dbReference>
<dbReference type="EC" id="2.4.2.31" evidence="13"/>
<keyword evidence="13" id="KW-0520">NAD</keyword>
<dbReference type="GO" id="GO:0016779">
    <property type="term" value="F:nucleotidyltransferase activity"/>
    <property type="evidence" value="ECO:0007669"/>
    <property type="project" value="UniProtKB-KW"/>
</dbReference>
<keyword evidence="17" id="KW-1185">Reference proteome</keyword>
<dbReference type="EMBL" id="CAJNOQ010012121">
    <property type="protein sequence ID" value="CAF1292470.1"/>
    <property type="molecule type" value="Genomic_DNA"/>
</dbReference>
<evidence type="ECO:0000256" key="3">
    <source>
        <dbReference type="ARBA" id="ARBA00022679"/>
    </source>
</evidence>
<dbReference type="Gene3D" id="1.25.40.10">
    <property type="entry name" value="Tetratricopeptide repeat domain"/>
    <property type="match status" value="1"/>
</dbReference>
<keyword evidence="6" id="KW-0677">Repeat</keyword>
<feature type="domain" description="ZZ-type" evidence="14">
    <location>
        <begin position="73"/>
        <end position="125"/>
    </location>
</feature>
<evidence type="ECO:0000313" key="16">
    <source>
        <dbReference type="EMBL" id="CAF4100918.1"/>
    </source>
</evidence>
<evidence type="ECO:0000259" key="14">
    <source>
        <dbReference type="PROSITE" id="PS50135"/>
    </source>
</evidence>
<dbReference type="PANTHER" id="PTHR45641">
    <property type="entry name" value="TETRATRICOPEPTIDE REPEAT PROTEIN (AFU_ORTHOLOGUE AFUA_6G03870)"/>
    <property type="match status" value="1"/>
</dbReference>
<dbReference type="InterPro" id="IPR043145">
    <property type="entry name" value="Znf_ZZ_sf"/>
</dbReference>
<dbReference type="CDD" id="cd02340">
    <property type="entry name" value="ZZ_NBR1_like"/>
    <property type="match status" value="1"/>
</dbReference>
<feature type="repeat" description="TPR" evidence="12">
    <location>
        <begin position="666"/>
        <end position="699"/>
    </location>
</feature>
<reference evidence="15" key="1">
    <citation type="submission" date="2021-02" db="EMBL/GenBank/DDBJ databases">
        <authorList>
            <person name="Nowell W R."/>
        </authorList>
    </citation>
    <scope>NUCLEOTIDE SEQUENCE</scope>
</reference>
<dbReference type="SUPFAM" id="SSF57850">
    <property type="entry name" value="RING/U-box"/>
    <property type="match status" value="1"/>
</dbReference>
<dbReference type="AlphaFoldDB" id="A0A815D1G3"/>
<evidence type="ECO:0000256" key="13">
    <source>
        <dbReference type="RuleBase" id="RU361228"/>
    </source>
</evidence>
<sequence length="862" mass="100738">MAKITPHKKPDITAASCSSITGIFREAIESAQKKDGADKNSHKYLGLDIHNNGAKTVIKHERISCDEEEYGVEMHKGSNCWKETPITGVRYKCLQCPNYDLCHSCYSEKEIHNEHCMAAIRQPCQDFNQIIIDYYSNYCCVSPESDMPDSQLEVDDPLYESVKQMAGKHNIVIKVVSSDPHEKIHMKRYLHCEKSEDFHNLGGNYFFSEEYYQEKSIKVFVVLIGNDANWQLLEAMTLVTSVFVLGQKSSKNDVKCDKIVNYYTTEADLLLGIRVEMERIDQHLVTFNLYNSKQNGIRNLTKKSAEFLWLQLFKYVLSLMPDNSDEQTKQRMLNKCREYYYDSEVDLKKIQMFEETYQSAEAIQWYTAESFIYRMINKALRTENIMDLYLFRFFIFDLSSRLREKHCLQTMTSLLVYRGLKQTQSEIDELQLNIGNLISPNGFISSSRSKTIAYKFATKPSKCNNNLKPILYEIEISTSDCIHADIAEYSEFPYEEEVLFDLGVIFRIENVFYDDNCKIWLVHLKTVNKGPELIDDYLEYSRSEMSETNILLVFGQLLVVIGKYVESELYFENLLAHSTTDRAQCYFHLARAQYFKLNFESAYKNYNQSMLLEYEELPLQMYRIAKILNNIGALYHSVHNQDLALSYYLLALRLRGQHCATPVQYAQSFNNIGTYYQRNGDYDCALDYHQYALKLRETFLPRNHPDVADSYDNLAQIYSCKNDYNLSIYYYQRSYEIRSEILPAEHPAIIESLKNLAVAHTSASYRNKDDVHHRKLALAYRLKHIDILKEYQPKNYSKILGELSCISYIFQNSDINELSAPDLVEQLNKLEVYREENCNKLPKVWVSAFRYITRAIDKRLKV</sequence>
<dbReference type="Proteomes" id="UP000681722">
    <property type="component" value="Unassembled WGS sequence"/>
</dbReference>
<dbReference type="Pfam" id="PF01129">
    <property type="entry name" value="ART"/>
    <property type="match status" value="1"/>
</dbReference>
<evidence type="ECO:0000256" key="12">
    <source>
        <dbReference type="PROSITE-ProRule" id="PRU00339"/>
    </source>
</evidence>
<evidence type="ECO:0000256" key="10">
    <source>
        <dbReference type="ARBA" id="ARBA00047597"/>
    </source>
</evidence>
<dbReference type="PROSITE" id="PS50135">
    <property type="entry name" value="ZF_ZZ_2"/>
    <property type="match status" value="1"/>
</dbReference>
<dbReference type="SUPFAM" id="SSF48452">
    <property type="entry name" value="TPR-like"/>
    <property type="match status" value="2"/>
</dbReference>
<evidence type="ECO:0000256" key="5">
    <source>
        <dbReference type="ARBA" id="ARBA00022723"/>
    </source>
</evidence>
<comment type="caution">
    <text evidence="15">The sequence shown here is derived from an EMBL/GenBank/DDBJ whole genome shotgun (WGS) entry which is preliminary data.</text>
</comment>
<dbReference type="SMART" id="SM00291">
    <property type="entry name" value="ZnF_ZZ"/>
    <property type="match status" value="1"/>
</dbReference>
<organism evidence="15 17">
    <name type="scientific">Didymodactylos carnosus</name>
    <dbReference type="NCBI Taxonomy" id="1234261"/>
    <lineage>
        <taxon>Eukaryota</taxon>
        <taxon>Metazoa</taxon>
        <taxon>Spiralia</taxon>
        <taxon>Gnathifera</taxon>
        <taxon>Rotifera</taxon>
        <taxon>Eurotatoria</taxon>
        <taxon>Bdelloidea</taxon>
        <taxon>Philodinida</taxon>
        <taxon>Philodinidae</taxon>
        <taxon>Didymodactylos</taxon>
    </lineage>
</organism>
<dbReference type="OrthoDB" id="2122982at2759"/>
<name>A0A815D1G3_9BILA</name>
<gene>
    <name evidence="15" type="ORF">GPM918_LOCUS28108</name>
    <name evidence="16" type="ORF">SRO942_LOCUS28570</name>
</gene>
<evidence type="ECO:0000256" key="6">
    <source>
        <dbReference type="ARBA" id="ARBA00022737"/>
    </source>
</evidence>
<keyword evidence="5" id="KW-0479">Metal-binding</keyword>
<dbReference type="Gene3D" id="3.90.176.10">
    <property type="entry name" value="Toxin ADP-ribosyltransferase, Chain A, domain 1"/>
    <property type="match status" value="1"/>
</dbReference>
<keyword evidence="13" id="KW-0521">NADP</keyword>